<dbReference type="SUPFAM" id="SSF51735">
    <property type="entry name" value="NAD(P)-binding Rossmann-fold domains"/>
    <property type="match status" value="1"/>
</dbReference>
<comment type="similarity">
    <text evidence="1 4">Belongs to the short-chain dehydrogenases/reductases (SDR) family.</text>
</comment>
<protein>
    <submittedName>
        <fullName evidence="5">Mycofactocin-coupled SDR family oxidoreductase</fullName>
    </submittedName>
</protein>
<dbReference type="InterPro" id="IPR036291">
    <property type="entry name" value="NAD(P)-bd_dom_sf"/>
</dbReference>
<dbReference type="InterPro" id="IPR002347">
    <property type="entry name" value="SDR_fam"/>
</dbReference>
<evidence type="ECO:0000313" key="6">
    <source>
        <dbReference type="Proteomes" id="UP001500957"/>
    </source>
</evidence>
<dbReference type="Pfam" id="PF00106">
    <property type="entry name" value="adh_short"/>
    <property type="match status" value="1"/>
</dbReference>
<dbReference type="Proteomes" id="UP001500957">
    <property type="component" value="Unassembled WGS sequence"/>
</dbReference>
<sequence length="274" mass="27923">MAKLEGKVALITGAARGQGRAHALRLAQEGADIVAVDICADIAENPYSLATAADLEETVQAVKALDRRIVAAQVDVRDAAAMEAVVRDAVAELGRLDIVVANAGISPLTKTPEDPVATWQAVIDVNLTGVFNTIQAAVPAIVAGSAGGSIVITSSAAGLKGNLTMKTIGGFGYTAAKHGVVGLMRAFANDLAEHSIRVNTVHPCGVNTAMVNNPAVGELLQSDPSAGMALVNLLPGVAMIEPEDVSAAVAWLASDEARYVTGVALPVDAGFTVK</sequence>
<gene>
    <name evidence="5" type="ORF">GCM10009547_35570</name>
</gene>
<accession>A0ABN1H4I6</accession>
<dbReference type="PRINTS" id="PR00080">
    <property type="entry name" value="SDRFAMILY"/>
</dbReference>
<dbReference type="CDD" id="cd05233">
    <property type="entry name" value="SDR_c"/>
    <property type="match status" value="1"/>
</dbReference>
<dbReference type="PANTHER" id="PTHR24321">
    <property type="entry name" value="DEHYDROGENASES, SHORT CHAIN"/>
    <property type="match status" value="1"/>
</dbReference>
<evidence type="ECO:0000256" key="3">
    <source>
        <dbReference type="ARBA" id="ARBA00023027"/>
    </source>
</evidence>
<comment type="caution">
    <text evidence="5">The sequence shown here is derived from an EMBL/GenBank/DDBJ whole genome shotgun (WGS) entry which is preliminary data.</text>
</comment>
<evidence type="ECO:0000256" key="1">
    <source>
        <dbReference type="ARBA" id="ARBA00006484"/>
    </source>
</evidence>
<dbReference type="PROSITE" id="PS00061">
    <property type="entry name" value="ADH_SHORT"/>
    <property type="match status" value="1"/>
</dbReference>
<evidence type="ECO:0000256" key="2">
    <source>
        <dbReference type="ARBA" id="ARBA00023002"/>
    </source>
</evidence>
<name>A0ABN1H4I6_9ACTN</name>
<dbReference type="Gene3D" id="3.40.50.720">
    <property type="entry name" value="NAD(P)-binding Rossmann-like Domain"/>
    <property type="match status" value="1"/>
</dbReference>
<dbReference type="NCBIfam" id="NF009467">
    <property type="entry name" value="PRK12826.1-3"/>
    <property type="match status" value="1"/>
</dbReference>
<dbReference type="EMBL" id="BAAAHE010000034">
    <property type="protein sequence ID" value="GAA0628797.1"/>
    <property type="molecule type" value="Genomic_DNA"/>
</dbReference>
<keyword evidence="6" id="KW-1185">Reference proteome</keyword>
<dbReference type="NCBIfam" id="TIGR03971">
    <property type="entry name" value="SDR_subfam_1"/>
    <property type="match status" value="1"/>
</dbReference>
<dbReference type="PRINTS" id="PR00081">
    <property type="entry name" value="GDHRDH"/>
</dbReference>
<organism evidence="5 6">
    <name type="scientific">Sporichthya brevicatena</name>
    <dbReference type="NCBI Taxonomy" id="171442"/>
    <lineage>
        <taxon>Bacteria</taxon>
        <taxon>Bacillati</taxon>
        <taxon>Actinomycetota</taxon>
        <taxon>Actinomycetes</taxon>
        <taxon>Sporichthyales</taxon>
        <taxon>Sporichthyaceae</taxon>
        <taxon>Sporichthya</taxon>
    </lineage>
</organism>
<reference evidence="5 6" key="1">
    <citation type="journal article" date="2019" name="Int. J. Syst. Evol. Microbiol.">
        <title>The Global Catalogue of Microorganisms (GCM) 10K type strain sequencing project: providing services to taxonomists for standard genome sequencing and annotation.</title>
        <authorList>
            <consortium name="The Broad Institute Genomics Platform"/>
            <consortium name="The Broad Institute Genome Sequencing Center for Infectious Disease"/>
            <person name="Wu L."/>
            <person name="Ma J."/>
        </authorList>
    </citation>
    <scope>NUCLEOTIDE SEQUENCE [LARGE SCALE GENOMIC DNA]</scope>
    <source>
        <strain evidence="5 6">JCM 10671</strain>
    </source>
</reference>
<dbReference type="RefSeq" id="WP_344607216.1">
    <property type="nucleotide sequence ID" value="NZ_BAAAHE010000034.1"/>
</dbReference>
<evidence type="ECO:0000313" key="5">
    <source>
        <dbReference type="EMBL" id="GAA0628797.1"/>
    </source>
</evidence>
<evidence type="ECO:0000256" key="4">
    <source>
        <dbReference type="RuleBase" id="RU000363"/>
    </source>
</evidence>
<proteinExistence type="inferred from homology"/>
<dbReference type="PANTHER" id="PTHR24321:SF8">
    <property type="entry name" value="ESTRADIOL 17-BETA-DEHYDROGENASE 8-RELATED"/>
    <property type="match status" value="1"/>
</dbReference>
<dbReference type="InterPro" id="IPR023985">
    <property type="entry name" value="SDR_subfam_1"/>
</dbReference>
<keyword evidence="2" id="KW-0560">Oxidoreductase</keyword>
<dbReference type="InterPro" id="IPR020904">
    <property type="entry name" value="Sc_DH/Rdtase_CS"/>
</dbReference>
<keyword evidence="3" id="KW-0520">NAD</keyword>